<dbReference type="AlphaFoldDB" id="A0A1I7D150"/>
<dbReference type="CDD" id="cd00293">
    <property type="entry name" value="USP-like"/>
    <property type="match status" value="1"/>
</dbReference>
<sequence length="137" mass="14678">MSRQPVVVVGHVPTPRGRAALEHGVAEAYRRGARLVVVNSSRGDALVDEEYLQGDPLRRLEDELTVSGVPFELRRPIGRDVAEELADAVSETGADLLVIGLRRRSAVGKLLMGSAAQRILLTVECPILTVKGPPGPP</sequence>
<evidence type="ECO:0000313" key="3">
    <source>
        <dbReference type="EMBL" id="SFU05372.1"/>
    </source>
</evidence>
<dbReference type="InterPro" id="IPR006015">
    <property type="entry name" value="Universal_stress_UspA"/>
</dbReference>
<dbReference type="EMBL" id="FPBA01000030">
    <property type="protein sequence ID" value="SFU05372.1"/>
    <property type="molecule type" value="Genomic_DNA"/>
</dbReference>
<dbReference type="Pfam" id="PF00582">
    <property type="entry name" value="Usp"/>
    <property type="match status" value="1"/>
</dbReference>
<evidence type="ECO:0000259" key="2">
    <source>
        <dbReference type="Pfam" id="PF00582"/>
    </source>
</evidence>
<evidence type="ECO:0000313" key="4">
    <source>
        <dbReference type="Proteomes" id="UP000199546"/>
    </source>
</evidence>
<dbReference type="STRING" id="1296565.SAMN05660657_05143"/>
<keyword evidence="4" id="KW-1185">Reference proteome</keyword>
<reference evidence="4" key="1">
    <citation type="submission" date="2016-10" db="EMBL/GenBank/DDBJ databases">
        <authorList>
            <person name="Varghese N."/>
            <person name="Submissions S."/>
        </authorList>
    </citation>
    <scope>NUCLEOTIDE SEQUENCE [LARGE SCALE GENOMIC DNA]</scope>
    <source>
        <strain evidence="4">DSM 46136</strain>
    </source>
</reference>
<gene>
    <name evidence="3" type="ORF">SAMN05660657_05143</name>
</gene>
<evidence type="ECO:0000256" key="1">
    <source>
        <dbReference type="ARBA" id="ARBA00008791"/>
    </source>
</evidence>
<organism evidence="3 4">
    <name type="scientific">Geodermatophilus amargosae</name>
    <dbReference type="NCBI Taxonomy" id="1296565"/>
    <lineage>
        <taxon>Bacteria</taxon>
        <taxon>Bacillati</taxon>
        <taxon>Actinomycetota</taxon>
        <taxon>Actinomycetes</taxon>
        <taxon>Geodermatophilales</taxon>
        <taxon>Geodermatophilaceae</taxon>
        <taxon>Geodermatophilus</taxon>
    </lineage>
</organism>
<proteinExistence type="inferred from homology"/>
<name>A0A1I7D150_9ACTN</name>
<dbReference type="InterPro" id="IPR014729">
    <property type="entry name" value="Rossmann-like_a/b/a_fold"/>
</dbReference>
<dbReference type="SUPFAM" id="SSF52402">
    <property type="entry name" value="Adenine nucleotide alpha hydrolases-like"/>
    <property type="match status" value="1"/>
</dbReference>
<protein>
    <submittedName>
        <fullName evidence="3">Nucleotide-binding universal stress protein, UspA family</fullName>
    </submittedName>
</protein>
<accession>A0A1I7D150</accession>
<comment type="similarity">
    <text evidence="1">Belongs to the universal stress protein A family.</text>
</comment>
<dbReference type="Gene3D" id="3.40.50.620">
    <property type="entry name" value="HUPs"/>
    <property type="match status" value="1"/>
</dbReference>
<dbReference type="RefSeq" id="WP_245784983.1">
    <property type="nucleotide sequence ID" value="NZ_FPBA01000030.1"/>
</dbReference>
<feature type="domain" description="UspA" evidence="2">
    <location>
        <begin position="7"/>
        <end position="131"/>
    </location>
</feature>
<dbReference type="InterPro" id="IPR006016">
    <property type="entry name" value="UspA"/>
</dbReference>
<dbReference type="PRINTS" id="PR01438">
    <property type="entry name" value="UNVRSLSTRESS"/>
</dbReference>
<dbReference type="Proteomes" id="UP000199546">
    <property type="component" value="Unassembled WGS sequence"/>
</dbReference>